<dbReference type="InterPro" id="IPR032710">
    <property type="entry name" value="NTF2-like_dom_sf"/>
</dbReference>
<accession>A0A4P9W5X7</accession>
<dbReference type="EMBL" id="KZ997126">
    <property type="protein sequence ID" value="RKO87841.1"/>
    <property type="molecule type" value="Genomic_DNA"/>
</dbReference>
<organism evidence="2 3">
    <name type="scientific">Blyttiomyces helicus</name>
    <dbReference type="NCBI Taxonomy" id="388810"/>
    <lineage>
        <taxon>Eukaryota</taxon>
        <taxon>Fungi</taxon>
        <taxon>Fungi incertae sedis</taxon>
        <taxon>Chytridiomycota</taxon>
        <taxon>Chytridiomycota incertae sedis</taxon>
        <taxon>Chytridiomycetes</taxon>
        <taxon>Chytridiomycetes incertae sedis</taxon>
        <taxon>Blyttiomyces</taxon>
    </lineage>
</organism>
<dbReference type="SUPFAM" id="SSF54427">
    <property type="entry name" value="NTF2-like"/>
    <property type="match status" value="1"/>
</dbReference>
<feature type="compositionally biased region" description="Basic and acidic residues" evidence="1">
    <location>
        <begin position="554"/>
        <end position="578"/>
    </location>
</feature>
<dbReference type="OrthoDB" id="5440at2759"/>
<proteinExistence type="predicted"/>
<feature type="region of interest" description="Disordered" evidence="1">
    <location>
        <begin position="147"/>
        <end position="208"/>
    </location>
</feature>
<dbReference type="PANTHER" id="PTHR38436:SF3">
    <property type="entry name" value="CARBOXYMETHYLENEBUTENOLIDASE-RELATED"/>
    <property type="match status" value="1"/>
</dbReference>
<dbReference type="GO" id="GO:0030638">
    <property type="term" value="P:polyketide metabolic process"/>
    <property type="evidence" value="ECO:0007669"/>
    <property type="project" value="InterPro"/>
</dbReference>
<keyword evidence="3" id="KW-1185">Reference proteome</keyword>
<protein>
    <recommendedName>
        <fullName evidence="4">SnoaL-like domain-containing protein</fullName>
    </recommendedName>
</protein>
<evidence type="ECO:0000313" key="3">
    <source>
        <dbReference type="Proteomes" id="UP000269721"/>
    </source>
</evidence>
<dbReference type="Proteomes" id="UP000269721">
    <property type="component" value="Unassembled WGS sequence"/>
</dbReference>
<dbReference type="AlphaFoldDB" id="A0A4P9W5X7"/>
<feature type="compositionally biased region" description="Low complexity" evidence="1">
    <location>
        <begin position="176"/>
        <end position="191"/>
    </location>
</feature>
<dbReference type="InterPro" id="IPR009959">
    <property type="entry name" value="Cyclase_SnoaL-like"/>
</dbReference>
<evidence type="ECO:0000256" key="1">
    <source>
        <dbReference type="SAM" id="MobiDB-lite"/>
    </source>
</evidence>
<dbReference type="Gene3D" id="3.10.450.50">
    <property type="match status" value="1"/>
</dbReference>
<feature type="region of interest" description="Disordered" evidence="1">
    <location>
        <begin position="1"/>
        <end position="23"/>
    </location>
</feature>
<reference evidence="3" key="1">
    <citation type="journal article" date="2018" name="Nat. Microbiol.">
        <title>Leveraging single-cell genomics to expand the fungal tree of life.</title>
        <authorList>
            <person name="Ahrendt S.R."/>
            <person name="Quandt C.A."/>
            <person name="Ciobanu D."/>
            <person name="Clum A."/>
            <person name="Salamov A."/>
            <person name="Andreopoulos B."/>
            <person name="Cheng J.F."/>
            <person name="Woyke T."/>
            <person name="Pelin A."/>
            <person name="Henrissat B."/>
            <person name="Reynolds N.K."/>
            <person name="Benny G.L."/>
            <person name="Smith M.E."/>
            <person name="James T.Y."/>
            <person name="Grigoriev I.V."/>
        </authorList>
    </citation>
    <scope>NUCLEOTIDE SEQUENCE [LARGE SCALE GENOMIC DNA]</scope>
</reference>
<dbReference type="PANTHER" id="PTHR38436">
    <property type="entry name" value="POLYKETIDE CYCLASE SNOAL-LIKE DOMAIN"/>
    <property type="match status" value="1"/>
</dbReference>
<sequence>MPKKVSRIAKDNRGLQNPSCRSSRVIHARSERIEVGGSQYDQHWTSQLTPLEALESHLVRHQRRKHMYSRWRPHEDKHERALGGIRSSPHTGAMDLALAKETFTDQIFATDHVSALDAPEALVEHLQKPGALVPQQDAGHQCFAPQVVQTPPRPTRSLPSPSKEHLCPPRDPILFRSSNSSLPRPSTSPLHPAAPQKKQENKMTIAASRPASPATLAAQMLHVWDTAKGLRRAACSPQQAEGLAASLFDREATLLAVPTAHGAEGLPAIQLFVKKCAEQGKVFIDEKIVSRVINGSFLCEESILTMIHEERIDWLLPDVKPTNRRVQIPMCIVASFNGEGKIASERIYWDQGSVMKQIGLLPATLFCKGNNSETTLPVIGPKIIDGLVKVEGPIVTKEDIDEMEDHVADSIQRPEAPLRYRASMASLHGKRDSMSSLISQEDMNHPTPAPTPVPTASSRSSDIFSQDTDISMRTNRRDPNWSSINSHDDAPLPTTTGRKTFEGRTVSQFSLGADAPTAPTAPAAESSVAAGIAEPVHRLGRKFSAASLRTSDIFGEHAEPIRPSSKRDPNARSTEKDFIGIGRSSVR</sequence>
<feature type="compositionally biased region" description="Polar residues" evidence="1">
    <location>
        <begin position="462"/>
        <end position="473"/>
    </location>
</feature>
<feature type="region of interest" description="Disordered" evidence="1">
    <location>
        <begin position="554"/>
        <end position="587"/>
    </location>
</feature>
<feature type="region of interest" description="Disordered" evidence="1">
    <location>
        <begin position="440"/>
        <end position="499"/>
    </location>
</feature>
<name>A0A4P9W5X7_9FUNG</name>
<evidence type="ECO:0000313" key="2">
    <source>
        <dbReference type="EMBL" id="RKO87841.1"/>
    </source>
</evidence>
<evidence type="ECO:0008006" key="4">
    <source>
        <dbReference type="Google" id="ProtNLM"/>
    </source>
</evidence>
<gene>
    <name evidence="2" type="ORF">BDK51DRAFT_48033</name>
</gene>